<dbReference type="AlphaFoldDB" id="A0ABD2X3Z2"/>
<proteinExistence type="predicted"/>
<dbReference type="SMART" id="SM01244">
    <property type="entry name" value="IRS"/>
    <property type="match status" value="1"/>
</dbReference>
<dbReference type="InterPro" id="IPR002404">
    <property type="entry name" value="IRS_PTB"/>
</dbReference>
<evidence type="ECO:0000313" key="8">
    <source>
        <dbReference type="EMBL" id="KAL3400036.1"/>
    </source>
</evidence>
<comment type="subcellular location">
    <subcellularLocation>
        <location evidence="1">Membrane</location>
    </subcellularLocation>
</comment>
<dbReference type="Gene3D" id="2.30.29.30">
    <property type="entry name" value="Pleckstrin-homology domain (PH domain)/Phosphotyrosine-binding domain (PTB)"/>
    <property type="match status" value="1"/>
</dbReference>
<organism evidence="8 9">
    <name type="scientific">Trichogramma kaykai</name>
    <dbReference type="NCBI Taxonomy" id="54128"/>
    <lineage>
        <taxon>Eukaryota</taxon>
        <taxon>Metazoa</taxon>
        <taxon>Ecdysozoa</taxon>
        <taxon>Arthropoda</taxon>
        <taxon>Hexapoda</taxon>
        <taxon>Insecta</taxon>
        <taxon>Pterygota</taxon>
        <taxon>Neoptera</taxon>
        <taxon>Endopterygota</taxon>
        <taxon>Hymenoptera</taxon>
        <taxon>Apocrita</taxon>
        <taxon>Proctotrupomorpha</taxon>
        <taxon>Chalcidoidea</taxon>
        <taxon>Trichogrammatidae</taxon>
        <taxon>Trichogramma</taxon>
    </lineage>
</organism>
<feature type="region of interest" description="Disordered" evidence="6">
    <location>
        <begin position="219"/>
        <end position="245"/>
    </location>
</feature>
<evidence type="ECO:0000256" key="2">
    <source>
        <dbReference type="ARBA" id="ARBA00022553"/>
    </source>
</evidence>
<dbReference type="Proteomes" id="UP001627154">
    <property type="component" value="Unassembled WGS sequence"/>
</dbReference>
<dbReference type="CDD" id="cd01202">
    <property type="entry name" value="PTB_FRS2"/>
    <property type="match status" value="1"/>
</dbReference>
<dbReference type="PANTHER" id="PTHR21258">
    <property type="entry name" value="DOCKING PROTEIN RELATED"/>
    <property type="match status" value="1"/>
</dbReference>
<feature type="region of interest" description="Disordered" evidence="6">
    <location>
        <begin position="446"/>
        <end position="486"/>
    </location>
</feature>
<dbReference type="GO" id="GO:0016020">
    <property type="term" value="C:membrane"/>
    <property type="evidence" value="ECO:0007669"/>
    <property type="project" value="UniProtKB-SubCell"/>
</dbReference>
<feature type="domain" description="IRS-type PTB" evidence="7">
    <location>
        <begin position="10"/>
        <end position="112"/>
    </location>
</feature>
<dbReference type="InterPro" id="IPR050996">
    <property type="entry name" value="Docking_Protein_DOK"/>
</dbReference>
<keyword evidence="9" id="KW-1185">Reference proteome</keyword>
<keyword evidence="3" id="KW-0519">Myristate</keyword>
<feature type="compositionally biased region" description="Pro residues" evidence="6">
    <location>
        <begin position="183"/>
        <end position="199"/>
    </location>
</feature>
<evidence type="ECO:0000256" key="5">
    <source>
        <dbReference type="ARBA" id="ARBA00023288"/>
    </source>
</evidence>
<protein>
    <recommendedName>
        <fullName evidence="7">IRS-type PTB domain-containing protein</fullName>
    </recommendedName>
</protein>
<dbReference type="PANTHER" id="PTHR21258:SF55">
    <property type="entry name" value="FI23523P1"/>
    <property type="match status" value="1"/>
</dbReference>
<feature type="compositionally biased region" description="Polar residues" evidence="6">
    <location>
        <begin position="149"/>
        <end position="163"/>
    </location>
</feature>
<keyword evidence="5" id="KW-0449">Lipoprotein</keyword>
<dbReference type="SMART" id="SM00310">
    <property type="entry name" value="PTBI"/>
    <property type="match status" value="1"/>
</dbReference>
<feature type="compositionally biased region" description="Polar residues" evidence="6">
    <location>
        <begin position="407"/>
        <end position="428"/>
    </location>
</feature>
<reference evidence="8 9" key="1">
    <citation type="journal article" date="2024" name="bioRxiv">
        <title>A reference genome for Trichogramma kaykai: A tiny desert-dwelling parasitoid wasp with competing sex-ratio distorters.</title>
        <authorList>
            <person name="Culotta J."/>
            <person name="Lindsey A.R."/>
        </authorList>
    </citation>
    <scope>NUCLEOTIDE SEQUENCE [LARGE SCALE GENOMIC DNA]</scope>
    <source>
        <strain evidence="8 9">KSX58</strain>
    </source>
</reference>
<dbReference type="PROSITE" id="PS51064">
    <property type="entry name" value="IRS_PTB"/>
    <property type="match status" value="1"/>
</dbReference>
<evidence type="ECO:0000313" key="9">
    <source>
        <dbReference type="Proteomes" id="UP001627154"/>
    </source>
</evidence>
<dbReference type="InterPro" id="IPR011993">
    <property type="entry name" value="PH-like_dom_sf"/>
</dbReference>
<keyword evidence="2" id="KW-0597">Phosphoprotein</keyword>
<name>A0ABD2X3Z2_9HYME</name>
<evidence type="ECO:0000259" key="7">
    <source>
        <dbReference type="PROSITE" id="PS51064"/>
    </source>
</evidence>
<keyword evidence="4" id="KW-0472">Membrane</keyword>
<dbReference type="EMBL" id="JBJJXI010000054">
    <property type="protein sequence ID" value="KAL3400036.1"/>
    <property type="molecule type" value="Genomic_DNA"/>
</dbReference>
<comment type="caution">
    <text evidence="8">The sequence shown here is derived from an EMBL/GenBank/DDBJ whole genome shotgun (WGS) entry which is preliminary data.</text>
</comment>
<gene>
    <name evidence="8" type="ORF">TKK_006653</name>
</gene>
<dbReference type="SUPFAM" id="SSF50729">
    <property type="entry name" value="PH domain-like"/>
    <property type="match status" value="1"/>
</dbReference>
<accession>A0ABD2X3Z2</accession>
<feature type="compositionally biased region" description="Basic and acidic residues" evidence="6">
    <location>
        <begin position="222"/>
        <end position="237"/>
    </location>
</feature>
<feature type="region of interest" description="Disordered" evidence="6">
    <location>
        <begin position="406"/>
        <end position="428"/>
    </location>
</feature>
<feature type="compositionally biased region" description="Low complexity" evidence="6">
    <location>
        <begin position="164"/>
        <end position="176"/>
    </location>
</feature>
<sequence>MGCINSRTDINDYHPNIFQVINVDELGNLVMPGKMEVSDVDIILYQRNKPAVKWPLRCLRRYGYDAEIFSFEAGRRCSTGAGIYAFKCNRAAQLFNLVQTNIQQVFTNCDDTVSRDLQLSSTHSVPMTSHMTIPQDSNYLDPTPVGCNGRSTSTLPHSQQNGRLSSVGSSSGPLSPQGTMGSPSPPPVVPLSLPPPPPSSQSHPQSIYLNDEVNQTNISTRPESEHNNNKNTDKDSTPKSFTLSNSASSTGFLSMELNAINILPGANASTTNPQLPLYMNVELSNDAAALSPNQDSTTVISRENIDIPDSRSYVNIALSEDQKLSTRMRPAVLSLVTSPLSDMEENVTHSYANLDASEIEALKKRYSTTSIAHGITSDQTPPPQLTREMSYAVLDLDQAAATDTDTNEIVTSPNEIASGSSPPDSPLKTQQTRYVTIDFNKTAALSHSVNSSDVMDEGSRKTRHNSTISDLVPPAASIRHHSSMSE</sequence>
<evidence type="ECO:0000256" key="3">
    <source>
        <dbReference type="ARBA" id="ARBA00022707"/>
    </source>
</evidence>
<dbReference type="Pfam" id="PF02174">
    <property type="entry name" value="IRS"/>
    <property type="match status" value="1"/>
</dbReference>
<evidence type="ECO:0000256" key="1">
    <source>
        <dbReference type="ARBA" id="ARBA00004370"/>
    </source>
</evidence>
<dbReference type="InterPro" id="IPR038742">
    <property type="entry name" value="FRS2_PTB"/>
</dbReference>
<evidence type="ECO:0000256" key="6">
    <source>
        <dbReference type="SAM" id="MobiDB-lite"/>
    </source>
</evidence>
<feature type="region of interest" description="Disordered" evidence="6">
    <location>
        <begin position="126"/>
        <end position="206"/>
    </location>
</feature>
<evidence type="ECO:0000256" key="4">
    <source>
        <dbReference type="ARBA" id="ARBA00023136"/>
    </source>
</evidence>
<feature type="compositionally biased region" description="Polar residues" evidence="6">
    <location>
        <begin position="126"/>
        <end position="140"/>
    </location>
</feature>